<reference evidence="1 2" key="2">
    <citation type="journal article" date="2010" name="Stand. Genomic Sci.">
        <title>Complete genome sequence of Chitinophaga pinensis type strain (UQM 2034).</title>
        <authorList>
            <person name="Glavina Del Rio T."/>
            <person name="Abt B."/>
            <person name="Spring S."/>
            <person name="Lapidus A."/>
            <person name="Nolan M."/>
            <person name="Tice H."/>
            <person name="Copeland A."/>
            <person name="Cheng J.F."/>
            <person name="Chen F."/>
            <person name="Bruce D."/>
            <person name="Goodwin L."/>
            <person name="Pitluck S."/>
            <person name="Ivanova N."/>
            <person name="Mavromatis K."/>
            <person name="Mikhailova N."/>
            <person name="Pati A."/>
            <person name="Chen A."/>
            <person name="Palaniappan K."/>
            <person name="Land M."/>
            <person name="Hauser L."/>
            <person name="Chang Y.J."/>
            <person name="Jeffries C.D."/>
            <person name="Chain P."/>
            <person name="Saunders E."/>
            <person name="Detter J.C."/>
            <person name="Brettin T."/>
            <person name="Rohde M."/>
            <person name="Goker M."/>
            <person name="Bristow J."/>
            <person name="Eisen J.A."/>
            <person name="Markowitz V."/>
            <person name="Hugenholtz P."/>
            <person name="Kyrpides N.C."/>
            <person name="Klenk H.P."/>
            <person name="Lucas S."/>
        </authorList>
    </citation>
    <scope>NUCLEOTIDE SEQUENCE [LARGE SCALE GENOMIC DNA]</scope>
    <source>
        <strain evidence="2">ATCC 43595 / DSM 2588 / LMG 13176 / NBRC 15968 / NCIMB 11800 / UQM 2034</strain>
    </source>
</reference>
<dbReference type="EMBL" id="CP001699">
    <property type="protein sequence ID" value="ACU60041.1"/>
    <property type="molecule type" value="Genomic_DNA"/>
</dbReference>
<reference evidence="2" key="1">
    <citation type="submission" date="2009-08" db="EMBL/GenBank/DDBJ databases">
        <title>The complete genome of Chitinophaga pinensis DSM 2588.</title>
        <authorList>
            <consortium name="US DOE Joint Genome Institute (JGI-PGF)"/>
            <person name="Lucas S."/>
            <person name="Copeland A."/>
            <person name="Lapidus A."/>
            <person name="Glavina del Rio T."/>
            <person name="Dalin E."/>
            <person name="Tice H."/>
            <person name="Bruce D."/>
            <person name="Goodwin L."/>
            <person name="Pitluck S."/>
            <person name="Kyrpides N."/>
            <person name="Mavromatis K."/>
            <person name="Ivanova N."/>
            <person name="Mikhailova N."/>
            <person name="Sims D."/>
            <person name="Meinche L."/>
            <person name="Brettin T."/>
            <person name="Detter J.C."/>
            <person name="Han C."/>
            <person name="Larimer F."/>
            <person name="Land M."/>
            <person name="Hauser L."/>
            <person name="Markowitz V."/>
            <person name="Cheng J.-F."/>
            <person name="Hugenholtz P."/>
            <person name="Woyke T."/>
            <person name="Wu D."/>
            <person name="Spring S."/>
            <person name="Klenk H.-P."/>
            <person name="Eisen J.A."/>
        </authorList>
    </citation>
    <scope>NUCLEOTIDE SEQUENCE [LARGE SCALE GENOMIC DNA]</scope>
    <source>
        <strain evidence="2">ATCC 43595 / DSM 2588 / LMG 13176 / NBRC 15968 / NCIMB 11800 / UQM 2034</strain>
    </source>
</reference>
<gene>
    <name evidence="1" type="ordered locus">Cpin_2558</name>
</gene>
<accession>A0A979G3I2</accession>
<evidence type="ECO:0000313" key="1">
    <source>
        <dbReference type="EMBL" id="ACU60041.1"/>
    </source>
</evidence>
<evidence type="ECO:0000313" key="2">
    <source>
        <dbReference type="Proteomes" id="UP000002215"/>
    </source>
</evidence>
<organism evidence="1 2">
    <name type="scientific">Chitinophaga pinensis (strain ATCC 43595 / DSM 2588 / LMG 13176 / NBRC 15968 / NCIMB 11800 / UQM 2034)</name>
    <dbReference type="NCBI Taxonomy" id="485918"/>
    <lineage>
        <taxon>Bacteria</taxon>
        <taxon>Pseudomonadati</taxon>
        <taxon>Bacteroidota</taxon>
        <taxon>Chitinophagia</taxon>
        <taxon>Chitinophagales</taxon>
        <taxon>Chitinophagaceae</taxon>
        <taxon>Chitinophaga</taxon>
    </lineage>
</organism>
<sequence length="217" mass="25736">MKNLELLKKLVFIADRLDFIGHIEFEKIAIGVNPLLNKNDLIQYSLTTLEIPFESYRNEYTEIPPKEVNAYFRENIDSKAIYYITYILKEIYGEKIYIYILYATEFRSKQLDIYCGSYIEKNKPFTNISRPIEPSEILRLNIGDLNWEKLSSLFPNNNYSEDGYCRYTPEDDYKDEGYDNYDSYRPSYSKYDGAYGYDDDTIDSAFEGDPENYWNVD</sequence>
<dbReference type="RefSeq" id="WP_012790217.1">
    <property type="nucleotide sequence ID" value="NC_013132.1"/>
</dbReference>
<name>A0A979G3I2_CHIPD</name>
<dbReference type="OrthoDB" id="1083265at2"/>
<dbReference type="Proteomes" id="UP000002215">
    <property type="component" value="Chromosome"/>
</dbReference>
<protein>
    <submittedName>
        <fullName evidence="1">Uncharacterized protein</fullName>
    </submittedName>
</protein>
<dbReference type="KEGG" id="cpi:Cpin_2558"/>
<dbReference type="AlphaFoldDB" id="A0A979G3I2"/>
<proteinExistence type="predicted"/>